<reference evidence="3" key="1">
    <citation type="journal article" date="2019" name="Int. J. Syst. Evol. Microbiol.">
        <title>The Global Catalogue of Microorganisms (GCM) 10K type strain sequencing project: providing services to taxonomists for standard genome sequencing and annotation.</title>
        <authorList>
            <consortium name="The Broad Institute Genomics Platform"/>
            <consortium name="The Broad Institute Genome Sequencing Center for Infectious Disease"/>
            <person name="Wu L."/>
            <person name="Ma J."/>
        </authorList>
    </citation>
    <scope>NUCLEOTIDE SEQUENCE [LARGE SCALE GENOMIC DNA]</scope>
    <source>
        <strain evidence="3">JCM 17933</strain>
    </source>
</reference>
<proteinExistence type="predicted"/>
<organism evidence="2 3">
    <name type="scientific">Actinoallomurus oryzae</name>
    <dbReference type="NCBI Taxonomy" id="502180"/>
    <lineage>
        <taxon>Bacteria</taxon>
        <taxon>Bacillati</taxon>
        <taxon>Actinomycetota</taxon>
        <taxon>Actinomycetes</taxon>
        <taxon>Streptosporangiales</taxon>
        <taxon>Thermomonosporaceae</taxon>
        <taxon>Actinoallomurus</taxon>
    </lineage>
</organism>
<evidence type="ECO:0008006" key="4">
    <source>
        <dbReference type="Google" id="ProtNLM"/>
    </source>
</evidence>
<sequence>MNDLQVAIVGAWGVILVITQVRSLGRRPLRAPRQETVQAVVGTGLGLVFAALAVLHFTGIHRQKDVHVLGGFIVLLIVLSLVGLWQRRAGSNKRI</sequence>
<dbReference type="Proteomes" id="UP001500503">
    <property type="component" value="Unassembled WGS sequence"/>
</dbReference>
<keyword evidence="1" id="KW-0812">Transmembrane</keyword>
<keyword evidence="1" id="KW-1133">Transmembrane helix</keyword>
<name>A0ABP8PVI4_9ACTN</name>
<evidence type="ECO:0000256" key="1">
    <source>
        <dbReference type="SAM" id="Phobius"/>
    </source>
</evidence>
<feature type="transmembrane region" description="Helical" evidence="1">
    <location>
        <begin position="37"/>
        <end position="60"/>
    </location>
</feature>
<feature type="transmembrane region" description="Helical" evidence="1">
    <location>
        <begin position="6"/>
        <end position="25"/>
    </location>
</feature>
<accession>A0ABP8PVI4</accession>
<evidence type="ECO:0000313" key="2">
    <source>
        <dbReference type="EMBL" id="GAA4492102.1"/>
    </source>
</evidence>
<dbReference type="EMBL" id="BAABHF010000017">
    <property type="protein sequence ID" value="GAA4492102.1"/>
    <property type="molecule type" value="Genomic_DNA"/>
</dbReference>
<comment type="caution">
    <text evidence="2">The sequence shown here is derived from an EMBL/GenBank/DDBJ whole genome shotgun (WGS) entry which is preliminary data.</text>
</comment>
<protein>
    <recommendedName>
        <fullName evidence="4">DUF1294 domain-containing protein</fullName>
    </recommendedName>
</protein>
<keyword evidence="3" id="KW-1185">Reference proteome</keyword>
<feature type="transmembrane region" description="Helical" evidence="1">
    <location>
        <begin position="66"/>
        <end position="85"/>
    </location>
</feature>
<dbReference type="RefSeq" id="WP_345462621.1">
    <property type="nucleotide sequence ID" value="NZ_BAABHF010000017.1"/>
</dbReference>
<evidence type="ECO:0000313" key="3">
    <source>
        <dbReference type="Proteomes" id="UP001500503"/>
    </source>
</evidence>
<keyword evidence="1" id="KW-0472">Membrane</keyword>
<gene>
    <name evidence="2" type="ORF">GCM10023191_027420</name>
</gene>